<dbReference type="Pfam" id="PF00578">
    <property type="entry name" value="AhpC-TSA"/>
    <property type="match status" value="1"/>
</dbReference>
<gene>
    <name evidence="8" type="ORF">AVDCRST_MAG45-54</name>
</gene>
<keyword evidence="2" id="KW-0049">Antioxidant</keyword>
<dbReference type="PROSITE" id="PS51352">
    <property type="entry name" value="THIOREDOXIN_2"/>
    <property type="match status" value="1"/>
</dbReference>
<evidence type="ECO:0000256" key="1">
    <source>
        <dbReference type="ARBA" id="ARBA00022559"/>
    </source>
</evidence>
<dbReference type="InterPro" id="IPR013766">
    <property type="entry name" value="Thioredoxin_domain"/>
</dbReference>
<dbReference type="InterPro" id="IPR050455">
    <property type="entry name" value="Tpx_Peroxidase_subfamily"/>
</dbReference>
<evidence type="ECO:0000259" key="7">
    <source>
        <dbReference type="PROSITE" id="PS51352"/>
    </source>
</evidence>
<feature type="active site" description="Cysteine sulfenic acid (-SOH) intermediate; for peroxidase activity" evidence="5">
    <location>
        <position position="44"/>
    </location>
</feature>
<dbReference type="PANTHER" id="PTHR43110:SF1">
    <property type="entry name" value="THIOL PEROXIDASE"/>
    <property type="match status" value="1"/>
</dbReference>
<name>A0A6J4RQR4_9ACTN</name>
<dbReference type="Gene3D" id="3.40.30.10">
    <property type="entry name" value="Glutaredoxin"/>
    <property type="match status" value="1"/>
</dbReference>
<feature type="region of interest" description="Disordered" evidence="6">
    <location>
        <begin position="1"/>
        <end position="20"/>
    </location>
</feature>
<evidence type="ECO:0000256" key="6">
    <source>
        <dbReference type="SAM" id="MobiDB-lite"/>
    </source>
</evidence>
<dbReference type="PANTHER" id="PTHR43110">
    <property type="entry name" value="THIOL PEROXIDASE"/>
    <property type="match status" value="1"/>
</dbReference>
<proteinExistence type="predicted"/>
<reference evidence="8" key="1">
    <citation type="submission" date="2020-02" db="EMBL/GenBank/DDBJ databases">
        <authorList>
            <person name="Meier V. D."/>
        </authorList>
    </citation>
    <scope>NUCLEOTIDE SEQUENCE</scope>
    <source>
        <strain evidence="8">AVDCRST_MAG45</strain>
    </source>
</reference>
<keyword evidence="1" id="KW-0575">Peroxidase</keyword>
<dbReference type="InterPro" id="IPR024706">
    <property type="entry name" value="Peroxiredoxin_AhpC-typ"/>
</dbReference>
<feature type="domain" description="Thioredoxin" evidence="7">
    <location>
        <begin position="2"/>
        <end position="153"/>
    </location>
</feature>
<dbReference type="PIRSF" id="PIRSF000239">
    <property type="entry name" value="AHPC"/>
    <property type="match status" value="1"/>
</dbReference>
<evidence type="ECO:0000256" key="4">
    <source>
        <dbReference type="ARBA" id="ARBA00023284"/>
    </source>
</evidence>
<evidence type="ECO:0000256" key="2">
    <source>
        <dbReference type="ARBA" id="ARBA00022862"/>
    </source>
</evidence>
<dbReference type="InterPro" id="IPR036249">
    <property type="entry name" value="Thioredoxin-like_sf"/>
</dbReference>
<dbReference type="GO" id="GO:0004601">
    <property type="term" value="F:peroxidase activity"/>
    <property type="evidence" value="ECO:0007669"/>
    <property type="project" value="UniProtKB-KW"/>
</dbReference>
<accession>A0A6J4RQR4</accession>
<keyword evidence="4" id="KW-0676">Redox-active center</keyword>
<dbReference type="InterPro" id="IPR000866">
    <property type="entry name" value="AhpC/TSA"/>
</dbReference>
<dbReference type="SUPFAM" id="SSF52833">
    <property type="entry name" value="Thioredoxin-like"/>
    <property type="match status" value="1"/>
</dbReference>
<dbReference type="AlphaFoldDB" id="A0A6J4RQR4"/>
<keyword evidence="3" id="KW-0560">Oxidoreductase</keyword>
<evidence type="ECO:0000256" key="5">
    <source>
        <dbReference type="PIRSR" id="PIRSR000239-1"/>
    </source>
</evidence>
<organism evidence="8">
    <name type="scientific">uncultured Solirubrobacterales bacterium</name>
    <dbReference type="NCBI Taxonomy" id="768556"/>
    <lineage>
        <taxon>Bacteria</taxon>
        <taxon>Bacillati</taxon>
        <taxon>Actinomycetota</taxon>
        <taxon>Thermoleophilia</taxon>
        <taxon>Solirubrobacterales</taxon>
        <taxon>environmental samples</taxon>
    </lineage>
</organism>
<evidence type="ECO:0000313" key="8">
    <source>
        <dbReference type="EMBL" id="CAA9479280.1"/>
    </source>
</evidence>
<protein>
    <submittedName>
        <fullName evidence="8">Alkyl hydroperoxide reductase subunit C-like protein</fullName>
    </submittedName>
</protein>
<sequence>MIEPGTRAPDFSLPDQEGNEVSSASLRGQTIVLVFYPLDFSPVCTDQLNVYQEILPELEGAGVRMYGISVDSSFAHAAFQRELGVSIPLLADFHPKGEVTDRFGLYDEDRGVARRALVMIDPQGVVRWSYASESPLEIPGANLIFDALEQAAPA</sequence>
<dbReference type="EMBL" id="CADCVU010000005">
    <property type="protein sequence ID" value="CAA9479280.1"/>
    <property type="molecule type" value="Genomic_DNA"/>
</dbReference>
<evidence type="ECO:0000256" key="3">
    <source>
        <dbReference type="ARBA" id="ARBA00023002"/>
    </source>
</evidence>